<organism evidence="1 2">
    <name type="scientific">Rhodoferax lithotrophicus</name>
    <dbReference type="NCBI Taxonomy" id="2798804"/>
    <lineage>
        <taxon>Bacteria</taxon>
        <taxon>Pseudomonadati</taxon>
        <taxon>Pseudomonadota</taxon>
        <taxon>Betaproteobacteria</taxon>
        <taxon>Burkholderiales</taxon>
        <taxon>Comamonadaceae</taxon>
        <taxon>Rhodoferax</taxon>
    </lineage>
</organism>
<keyword evidence="2" id="KW-1185">Reference proteome</keyword>
<sequence length="43" mass="4897">MTVILHWKCELPHRKTAPAGAVFKTFKQNQVLAQQILAQEAIH</sequence>
<reference evidence="1 2" key="1">
    <citation type="journal article" date="2021" name="Microbiol. Spectr.">
        <title>A Single Bacterium Capable of Oxidation and Reduction of Iron at Circumneutral pH.</title>
        <authorList>
            <person name="Kato S."/>
            <person name="Ohkuma M."/>
        </authorList>
    </citation>
    <scope>NUCLEOTIDE SEQUENCE [LARGE SCALE GENOMIC DNA]</scope>
    <source>
        <strain evidence="1 2">MIZ03</strain>
    </source>
</reference>
<evidence type="ECO:0000313" key="1">
    <source>
        <dbReference type="EMBL" id="BCO26297.1"/>
    </source>
</evidence>
<gene>
    <name evidence="1" type="ORF">MIZ03_1177</name>
</gene>
<proteinExistence type="predicted"/>
<dbReference type="EMBL" id="AP024238">
    <property type="protein sequence ID" value="BCO26297.1"/>
    <property type="molecule type" value="Genomic_DNA"/>
</dbReference>
<accession>A0ABN6D2W9</accession>
<protein>
    <submittedName>
        <fullName evidence="1">Uncharacterized protein</fullName>
    </submittedName>
</protein>
<dbReference type="Proteomes" id="UP000824366">
    <property type="component" value="Chromosome"/>
</dbReference>
<evidence type="ECO:0000313" key="2">
    <source>
        <dbReference type="Proteomes" id="UP000824366"/>
    </source>
</evidence>
<name>A0ABN6D2W9_9BURK</name>